<feature type="region of interest" description="Disordered" evidence="3">
    <location>
        <begin position="24"/>
        <end position="43"/>
    </location>
</feature>
<reference evidence="6" key="2">
    <citation type="submission" date="2017-01" db="EMBL/GenBank/DDBJ databases">
        <authorList>
            <person name="Mah S.A."/>
            <person name="Swanson W.J."/>
            <person name="Moy G.W."/>
            <person name="Vacquier V.D."/>
        </authorList>
    </citation>
    <scope>NUCLEOTIDE SEQUENCE [LARGE SCALE GENOMIC DNA]</scope>
    <source>
        <strain evidence="6">ID-206-W2</strain>
    </source>
</reference>
<evidence type="ECO:0000256" key="3">
    <source>
        <dbReference type="SAM" id="MobiDB-lite"/>
    </source>
</evidence>
<feature type="signal peptide" evidence="4">
    <location>
        <begin position="1"/>
        <end position="18"/>
    </location>
</feature>
<feature type="region of interest" description="Disordered" evidence="3">
    <location>
        <begin position="352"/>
        <end position="375"/>
    </location>
</feature>
<evidence type="ECO:0000256" key="1">
    <source>
        <dbReference type="ARBA" id="ARBA00022723"/>
    </source>
</evidence>
<gene>
    <name evidence="6" type="ORF">AYI69_g10386</name>
    <name evidence="7" type="ORF">AYI69_g5075</name>
</gene>
<name>A0A1R1X657_9FUNG</name>
<dbReference type="SUPFAM" id="SSF48056">
    <property type="entry name" value="Di-copper centre-containing domain"/>
    <property type="match status" value="1"/>
</dbReference>
<organism evidence="6 8">
    <name type="scientific">Smittium culicis</name>
    <dbReference type="NCBI Taxonomy" id="133412"/>
    <lineage>
        <taxon>Eukaryota</taxon>
        <taxon>Fungi</taxon>
        <taxon>Fungi incertae sedis</taxon>
        <taxon>Zoopagomycota</taxon>
        <taxon>Kickxellomycotina</taxon>
        <taxon>Harpellomycetes</taxon>
        <taxon>Harpellales</taxon>
        <taxon>Legeriomycetaceae</taxon>
        <taxon>Smittium</taxon>
    </lineage>
</organism>
<proteinExistence type="predicted"/>
<dbReference type="EMBL" id="LSSM01006772">
    <property type="protein sequence ID" value="OMJ10092.1"/>
    <property type="molecule type" value="Genomic_DNA"/>
</dbReference>
<dbReference type="EMBL" id="LSSM01002078">
    <property type="protein sequence ID" value="OMJ23197.1"/>
    <property type="molecule type" value="Genomic_DNA"/>
</dbReference>
<dbReference type="Pfam" id="PF00264">
    <property type="entry name" value="Tyrosinase"/>
    <property type="match status" value="1"/>
</dbReference>
<feature type="domain" description="Tyrosinase copper-binding" evidence="5">
    <location>
        <begin position="87"/>
        <end position="261"/>
    </location>
</feature>
<evidence type="ECO:0000256" key="4">
    <source>
        <dbReference type="SAM" id="SignalP"/>
    </source>
</evidence>
<dbReference type="InterPro" id="IPR002227">
    <property type="entry name" value="Tyrosinase_Cu-bd"/>
</dbReference>
<keyword evidence="8" id="KW-1185">Reference proteome</keyword>
<keyword evidence="2" id="KW-0186">Copper</keyword>
<accession>A0A1R1X657</accession>
<reference evidence="8" key="1">
    <citation type="submission" date="2017-01" db="EMBL/GenBank/DDBJ databases">
        <authorList>
            <person name="Wang Y."/>
            <person name="White M."/>
            <person name="Kvist S."/>
            <person name="Moncalvo J.-M."/>
        </authorList>
    </citation>
    <scope>NUCLEOTIDE SEQUENCE [LARGE SCALE GENOMIC DNA]</scope>
    <source>
        <strain evidence="8">ID-206-W2</strain>
    </source>
</reference>
<dbReference type="AlphaFoldDB" id="A0A1R1X657"/>
<dbReference type="InterPro" id="IPR008922">
    <property type="entry name" value="Di-copper_centre_dom_sf"/>
</dbReference>
<dbReference type="Proteomes" id="UP000187429">
    <property type="component" value="Unassembled WGS sequence"/>
</dbReference>
<dbReference type="GO" id="GO:0016491">
    <property type="term" value="F:oxidoreductase activity"/>
    <property type="evidence" value="ECO:0007669"/>
    <property type="project" value="InterPro"/>
</dbReference>
<evidence type="ECO:0000313" key="8">
    <source>
        <dbReference type="Proteomes" id="UP000187429"/>
    </source>
</evidence>
<evidence type="ECO:0000313" key="6">
    <source>
        <dbReference type="EMBL" id="OMJ10092.1"/>
    </source>
</evidence>
<evidence type="ECO:0000256" key="2">
    <source>
        <dbReference type="ARBA" id="ARBA00023008"/>
    </source>
</evidence>
<evidence type="ECO:0000259" key="5">
    <source>
        <dbReference type="Pfam" id="PF00264"/>
    </source>
</evidence>
<keyword evidence="4" id="KW-0732">Signal</keyword>
<comment type="caution">
    <text evidence="6">The sequence shown here is derived from an EMBL/GenBank/DDBJ whole genome shotgun (WGS) entry which is preliminary data.</text>
</comment>
<dbReference type="GO" id="GO:0046872">
    <property type="term" value="F:metal ion binding"/>
    <property type="evidence" value="ECO:0007669"/>
    <property type="project" value="UniProtKB-KW"/>
</dbReference>
<keyword evidence="1" id="KW-0479">Metal-binding</keyword>
<dbReference type="PRINTS" id="PR00092">
    <property type="entry name" value="TYROSINASE"/>
</dbReference>
<dbReference type="OrthoDB" id="6132182at2759"/>
<evidence type="ECO:0000313" key="7">
    <source>
        <dbReference type="EMBL" id="OMJ23197.1"/>
    </source>
</evidence>
<dbReference type="PANTHER" id="PTHR11474:SF126">
    <property type="entry name" value="TYROSINASE-LIKE PROTEIN TYR-1-RELATED"/>
    <property type="match status" value="1"/>
</dbReference>
<dbReference type="InterPro" id="IPR050316">
    <property type="entry name" value="Tyrosinase/Hemocyanin"/>
</dbReference>
<feature type="compositionally biased region" description="Low complexity" evidence="3">
    <location>
        <begin position="354"/>
        <end position="373"/>
    </location>
</feature>
<dbReference type="Gene3D" id="1.10.1280.10">
    <property type="entry name" value="Di-copper center containing domain from catechol oxidase"/>
    <property type="match status" value="1"/>
</dbReference>
<dbReference type="PANTHER" id="PTHR11474">
    <property type="entry name" value="TYROSINASE FAMILY MEMBER"/>
    <property type="match status" value="1"/>
</dbReference>
<sequence length="422" mass="48024">MKISIIFSSLVFALRVSSQLGQGNQMQGNQMQGNQMQGNQMQGNQMQGNLPRCGNIITRRDIKSYSDSELAGLRNTVNYMRENGWFTWFARVHTENFDTIHGGPMFLPWHRYFIYDFERLARNYNSNFAIPYYNSPEDFADPASSIIFTDRYLGGNGVGPGNCVTSGMQAGWNLNYPSSKCLNRVYNGGNRIQSWYNPAYVESLIQRNNNLDSFRSELEYSQHGSVHIGLGGTMSSQESPSDVMFYLHHAYIDRVWWRWQTMNPDNMFSYNGRSPSGQSVSLRDNIISYNTDVASVMQLGYGEMCYQYDGMTFNKNLKSEPGHLVDNKVEAGLRNLTPTVLKKYFPLFSEKNQSSNSTLSKNMLSSNSSGSNSTVIKMPYPNEPDAMWFKMHGYDLDTAIKVRNIAVNMIDDLYNAGFSNPY</sequence>
<feature type="chain" id="PRO_5015068981" evidence="4">
    <location>
        <begin position="19"/>
        <end position="422"/>
    </location>
</feature>
<protein>
    <submittedName>
        <fullName evidence="6">Tyrosinase</fullName>
    </submittedName>
</protein>